<reference evidence="1" key="1">
    <citation type="submission" date="2021-08" db="EMBL/GenBank/DDBJ databases">
        <title>Novel anaerobic bacterium isolated from sea squirt in East Sea, Republic of Korea.</title>
        <authorList>
            <person name="Nguyen T.H."/>
            <person name="Li Z."/>
            <person name="Lee Y.-J."/>
            <person name="Ko J."/>
            <person name="Kim S.-G."/>
        </authorList>
    </citation>
    <scope>NUCLEOTIDE SEQUENCE</scope>
    <source>
        <strain evidence="1">KCTC 25031</strain>
    </source>
</reference>
<organism evidence="1 2">
    <name type="scientific">Halosquirtibacter laminarini</name>
    <dbReference type="NCBI Taxonomy" id="3374600"/>
    <lineage>
        <taxon>Bacteria</taxon>
        <taxon>Pseudomonadati</taxon>
        <taxon>Bacteroidota</taxon>
        <taxon>Bacteroidia</taxon>
        <taxon>Marinilabiliales</taxon>
        <taxon>Prolixibacteraceae</taxon>
        <taxon>Halosquirtibacter</taxon>
    </lineage>
</organism>
<proteinExistence type="predicted"/>
<sequence length="128" mass="14959">MKDFFQIEEQKYRVEVNMLAAEAFEARSGITLSEFETLCVSRSKKGQGIDTLYILIWLYVSIQAGEELEGRTFEMTFDQMKAHVRPGHLNIFAGVFTKQYFAPVLPEENHTKEVKKKRRSFLSRLFNK</sequence>
<evidence type="ECO:0000313" key="1">
    <source>
        <dbReference type="EMBL" id="QZE15351.1"/>
    </source>
</evidence>
<protein>
    <submittedName>
        <fullName evidence="1">Uncharacterized protein</fullName>
    </submittedName>
</protein>
<keyword evidence="2" id="KW-1185">Reference proteome</keyword>
<accession>A0AC61NI29</accession>
<evidence type="ECO:0000313" key="2">
    <source>
        <dbReference type="Proteomes" id="UP000826212"/>
    </source>
</evidence>
<name>A0AC61NI29_9BACT</name>
<dbReference type="EMBL" id="CP081303">
    <property type="protein sequence ID" value="QZE15351.1"/>
    <property type="molecule type" value="Genomic_DNA"/>
</dbReference>
<gene>
    <name evidence="1" type="ORF">K4L44_05830</name>
</gene>
<dbReference type="Proteomes" id="UP000826212">
    <property type="component" value="Chromosome"/>
</dbReference>